<dbReference type="RefSeq" id="WP_145272061.1">
    <property type="nucleotide sequence ID" value="NZ_CP036426.1"/>
</dbReference>
<protein>
    <submittedName>
        <fullName evidence="2">Uncharacterized protein</fullName>
    </submittedName>
</protein>
<feature type="region of interest" description="Disordered" evidence="1">
    <location>
        <begin position="1"/>
        <end position="47"/>
    </location>
</feature>
<evidence type="ECO:0000313" key="2">
    <source>
        <dbReference type="EMBL" id="QDV36053.1"/>
    </source>
</evidence>
<keyword evidence="3" id="KW-1185">Reference proteome</keyword>
<proteinExistence type="predicted"/>
<dbReference type="KEGG" id="tpla:ElP_39630"/>
<evidence type="ECO:0000313" key="3">
    <source>
        <dbReference type="Proteomes" id="UP000317835"/>
    </source>
</evidence>
<accession>A0A518H5E9</accession>
<feature type="compositionally biased region" description="Pro residues" evidence="1">
    <location>
        <begin position="284"/>
        <end position="308"/>
    </location>
</feature>
<evidence type="ECO:0000256" key="1">
    <source>
        <dbReference type="SAM" id="MobiDB-lite"/>
    </source>
</evidence>
<dbReference type="OrthoDB" id="69722at2"/>
<feature type="region of interest" description="Disordered" evidence="1">
    <location>
        <begin position="270"/>
        <end position="370"/>
    </location>
</feature>
<feature type="compositionally biased region" description="Low complexity" evidence="1">
    <location>
        <begin position="309"/>
        <end position="323"/>
    </location>
</feature>
<dbReference type="Proteomes" id="UP000317835">
    <property type="component" value="Chromosome"/>
</dbReference>
<gene>
    <name evidence="2" type="ORF">ElP_39630</name>
</gene>
<reference evidence="2 3" key="1">
    <citation type="submission" date="2019-02" db="EMBL/GenBank/DDBJ databases">
        <title>Deep-cultivation of Planctomycetes and their phenomic and genomic characterization uncovers novel biology.</title>
        <authorList>
            <person name="Wiegand S."/>
            <person name="Jogler M."/>
            <person name="Boedeker C."/>
            <person name="Pinto D."/>
            <person name="Vollmers J."/>
            <person name="Rivas-Marin E."/>
            <person name="Kohn T."/>
            <person name="Peeters S.H."/>
            <person name="Heuer A."/>
            <person name="Rast P."/>
            <person name="Oberbeckmann S."/>
            <person name="Bunk B."/>
            <person name="Jeske O."/>
            <person name="Meyerdierks A."/>
            <person name="Storesund J.E."/>
            <person name="Kallscheuer N."/>
            <person name="Luecker S."/>
            <person name="Lage O.M."/>
            <person name="Pohl T."/>
            <person name="Merkel B.J."/>
            <person name="Hornburger P."/>
            <person name="Mueller R.-W."/>
            <person name="Bruemmer F."/>
            <person name="Labrenz M."/>
            <person name="Spormann A.M."/>
            <person name="Op den Camp H."/>
            <person name="Overmann J."/>
            <person name="Amann R."/>
            <person name="Jetten M.S.M."/>
            <person name="Mascher T."/>
            <person name="Medema M.H."/>
            <person name="Devos D.P."/>
            <person name="Kaster A.-K."/>
            <person name="Ovreas L."/>
            <person name="Rohde M."/>
            <person name="Galperin M.Y."/>
            <person name="Jogler C."/>
        </authorList>
    </citation>
    <scope>NUCLEOTIDE SEQUENCE [LARGE SCALE GENOMIC DNA]</scope>
    <source>
        <strain evidence="2 3">ElP</strain>
    </source>
</reference>
<dbReference type="AlphaFoldDB" id="A0A518H5E9"/>
<sequence>MPATPSQTIANRLNALKSTGPRTEQGKARSSRNATSHGLSRLGATPPSAMADAIADRKEQWLASYRPEGPAQDWLFERLCAESVRLDSCERRLIALRAELADRAAEAWDDDRAALVAEQADALSRRPEVVQPRLLQTRHGVLWLIGRWDEVADSLRRCEGWRPDTWDLAMDLLGASKAARVGSGPWDLHPEDAGPGPGLELVRSVVEALRARLASHLDDRDARARSDAELGLGLGLDDAPPIRLLERYARDARLQISRCLDGLRRLQAEAEAARAPDQARSNPAPSPSPTPVPPPRPVRAPAPRPTAPPAAVAPGGADAFPAEAHPEPPAPRATPAAGPLSSTLRDRLSPSPSGPNRRARRAALAASRRS</sequence>
<feature type="compositionally biased region" description="Polar residues" evidence="1">
    <location>
        <begin position="1"/>
        <end position="22"/>
    </location>
</feature>
<dbReference type="EMBL" id="CP036426">
    <property type="protein sequence ID" value="QDV36053.1"/>
    <property type="molecule type" value="Genomic_DNA"/>
</dbReference>
<organism evidence="2 3">
    <name type="scientific">Tautonia plasticadhaerens</name>
    <dbReference type="NCBI Taxonomy" id="2527974"/>
    <lineage>
        <taxon>Bacteria</taxon>
        <taxon>Pseudomonadati</taxon>
        <taxon>Planctomycetota</taxon>
        <taxon>Planctomycetia</taxon>
        <taxon>Isosphaerales</taxon>
        <taxon>Isosphaeraceae</taxon>
        <taxon>Tautonia</taxon>
    </lineage>
</organism>
<name>A0A518H5E9_9BACT</name>